<sequence>MPAKTIWLIMMDICLPEHGPHNRHFWFAKHLKERGYNPVVFVASRERGNALQMIEDDAPFKVDDSYGFPFVYIRIKDYGESMKKRVLAIFEFHKRLNKYADTFAEMFGKPDVILGSNGYPLSPWLANRLARKYHAVSICEVCDLWPLSLEVYGIIGRGGAIAKAMYMLERKNYEHADAIVFSMEGGSRYIVDRGWDIDHGGKIDLAKVHHINNGVDLEAFDANLARRGVDPSEIASDGATVVYAGSMQKINNVAYLVDVAACLREEPIRFIFYGDGEDAEFLRKKVSEEGLTNVSLPGAIDKRDIPAALHGATLLLMYSLPEDEIAKYGMSQNKLFDYLASGRPVLSNLPSDFSVINRYDCGIEESFSGPEDFARRIAQMLSDEDSLKRWGENSRSTAELYSFVSHTNHLIEIIEDITKEEQ</sequence>
<keyword evidence="1" id="KW-0328">Glycosyltransferase</keyword>
<protein>
    <submittedName>
        <fullName evidence="4">Glycosyltransferase</fullName>
    </submittedName>
</protein>
<dbReference type="RefSeq" id="WP_157012758.1">
    <property type="nucleotide sequence ID" value="NZ_WPOO01000013.1"/>
</dbReference>
<dbReference type="GO" id="GO:0016757">
    <property type="term" value="F:glycosyltransferase activity"/>
    <property type="evidence" value="ECO:0007669"/>
    <property type="project" value="UniProtKB-KW"/>
</dbReference>
<dbReference type="Proteomes" id="UP000488839">
    <property type="component" value="Unassembled WGS sequence"/>
</dbReference>
<organism evidence="4 5">
    <name type="scientific">Adlercreutzia rubneri</name>
    <dbReference type="NCBI Taxonomy" id="2916441"/>
    <lineage>
        <taxon>Bacteria</taxon>
        <taxon>Bacillati</taxon>
        <taxon>Actinomycetota</taxon>
        <taxon>Coriobacteriia</taxon>
        <taxon>Eggerthellales</taxon>
        <taxon>Eggerthellaceae</taxon>
        <taxon>Adlercreutzia</taxon>
    </lineage>
</organism>
<proteinExistence type="predicted"/>
<dbReference type="SUPFAM" id="SSF53756">
    <property type="entry name" value="UDP-Glycosyltransferase/glycogen phosphorylase"/>
    <property type="match status" value="1"/>
</dbReference>
<dbReference type="Pfam" id="PF13692">
    <property type="entry name" value="Glyco_trans_1_4"/>
    <property type="match status" value="1"/>
</dbReference>
<gene>
    <name evidence="4" type="ORF">GO707_08270</name>
</gene>
<evidence type="ECO:0000313" key="4">
    <source>
        <dbReference type="EMBL" id="MVN59216.1"/>
    </source>
</evidence>
<dbReference type="InterPro" id="IPR028098">
    <property type="entry name" value="Glyco_trans_4-like_N"/>
</dbReference>
<reference evidence="4 5" key="1">
    <citation type="submission" date="2019-11" db="EMBL/GenBank/DDBJ databases">
        <title>Whole genome shotgun sequencing (WGS) data from Adlercreutzia equolifaciens ResAG-91, Eggerthella lenta MRI-F36, MRI-F37, MRI-F40, ResAG-49, ResAG-88, ResAG-121, ResAG-145, and Gordonibacter sp. ResAG-5, ResAG-26, ResAG-43, ResAG-50, ResAG-59.</title>
        <authorList>
            <person name="Stoll D.A."/>
            <person name="Danylec N."/>
            <person name="Franz C.M.A.P."/>
            <person name="Huch M."/>
        </authorList>
    </citation>
    <scope>NUCLEOTIDE SEQUENCE [LARGE SCALE GENOMIC DNA]</scope>
    <source>
        <strain evidence="4 5">ResAG-91</strain>
    </source>
</reference>
<evidence type="ECO:0000256" key="2">
    <source>
        <dbReference type="ARBA" id="ARBA00022679"/>
    </source>
</evidence>
<dbReference type="Pfam" id="PF13579">
    <property type="entry name" value="Glyco_trans_4_4"/>
    <property type="match status" value="1"/>
</dbReference>
<keyword evidence="5" id="KW-1185">Reference proteome</keyword>
<dbReference type="PANTHER" id="PTHR12526:SF622">
    <property type="entry name" value="GLYCOSYLTRANSFERASE (GROUP I)"/>
    <property type="match status" value="1"/>
</dbReference>
<dbReference type="PANTHER" id="PTHR12526">
    <property type="entry name" value="GLYCOSYLTRANSFERASE"/>
    <property type="match status" value="1"/>
</dbReference>
<evidence type="ECO:0000259" key="3">
    <source>
        <dbReference type="Pfam" id="PF13579"/>
    </source>
</evidence>
<dbReference type="AlphaFoldDB" id="A0A7K1T6E4"/>
<dbReference type="CDD" id="cd03794">
    <property type="entry name" value="GT4_WbuB-like"/>
    <property type="match status" value="1"/>
</dbReference>
<comment type="caution">
    <text evidence="4">The sequence shown here is derived from an EMBL/GenBank/DDBJ whole genome shotgun (WGS) entry which is preliminary data.</text>
</comment>
<dbReference type="EMBL" id="WPOO01000013">
    <property type="protein sequence ID" value="MVN59216.1"/>
    <property type="molecule type" value="Genomic_DNA"/>
</dbReference>
<feature type="domain" description="Glycosyltransferase subfamily 4-like N-terminal" evidence="3">
    <location>
        <begin position="26"/>
        <end position="196"/>
    </location>
</feature>
<dbReference type="Gene3D" id="3.40.50.2000">
    <property type="entry name" value="Glycogen Phosphorylase B"/>
    <property type="match status" value="2"/>
</dbReference>
<name>A0A7K1T6E4_9ACTN</name>
<keyword evidence="2" id="KW-0808">Transferase</keyword>
<accession>A0A7K1T6E4</accession>
<evidence type="ECO:0000256" key="1">
    <source>
        <dbReference type="ARBA" id="ARBA00022676"/>
    </source>
</evidence>
<evidence type="ECO:0000313" key="5">
    <source>
        <dbReference type="Proteomes" id="UP000488839"/>
    </source>
</evidence>